<keyword evidence="4" id="KW-0131">Cell cycle</keyword>
<feature type="region of interest" description="Disordered" evidence="6">
    <location>
        <begin position="1"/>
        <end position="58"/>
    </location>
</feature>
<evidence type="ECO:0000313" key="10">
    <source>
        <dbReference type="Proteomes" id="UP001231189"/>
    </source>
</evidence>
<dbReference type="InterPro" id="IPR046965">
    <property type="entry name" value="Cyclin_A/B-like"/>
</dbReference>
<accession>A0AAD8QHU2</accession>
<dbReference type="GO" id="GO:0051301">
    <property type="term" value="P:cell division"/>
    <property type="evidence" value="ECO:0007669"/>
    <property type="project" value="UniProtKB-KW"/>
</dbReference>
<evidence type="ECO:0000256" key="3">
    <source>
        <dbReference type="ARBA" id="ARBA00023127"/>
    </source>
</evidence>
<dbReference type="Pfam" id="PF02984">
    <property type="entry name" value="Cyclin_C"/>
    <property type="match status" value="1"/>
</dbReference>
<feature type="domain" description="Cyclin C-terminal" evidence="8">
    <location>
        <begin position="214"/>
        <end position="336"/>
    </location>
</feature>
<evidence type="ECO:0000313" key="9">
    <source>
        <dbReference type="EMBL" id="KAK1603001.1"/>
    </source>
</evidence>
<protein>
    <recommendedName>
        <fullName evidence="11">Cyclin N-terminal domain-containing protein</fullName>
    </recommendedName>
</protein>
<keyword evidence="3 5" id="KW-0195">Cyclin</keyword>
<comment type="similarity">
    <text evidence="1">Belongs to the cyclin family. Cyclin AB subfamily.</text>
</comment>
<dbReference type="Gene3D" id="1.10.472.10">
    <property type="entry name" value="Cyclin-like"/>
    <property type="match status" value="2"/>
</dbReference>
<dbReference type="GO" id="GO:0044772">
    <property type="term" value="P:mitotic cell cycle phase transition"/>
    <property type="evidence" value="ECO:0007669"/>
    <property type="project" value="InterPro"/>
</dbReference>
<evidence type="ECO:0000256" key="2">
    <source>
        <dbReference type="ARBA" id="ARBA00022618"/>
    </source>
</evidence>
<evidence type="ECO:0008006" key="11">
    <source>
        <dbReference type="Google" id="ProtNLM"/>
    </source>
</evidence>
<keyword evidence="10" id="KW-1185">Reference proteome</keyword>
<dbReference type="InterPro" id="IPR036915">
    <property type="entry name" value="Cyclin-like_sf"/>
</dbReference>
<dbReference type="InterPro" id="IPR048258">
    <property type="entry name" value="Cyclins_cyclin-box"/>
</dbReference>
<feature type="compositionally biased region" description="Basic and acidic residues" evidence="6">
    <location>
        <begin position="22"/>
        <end position="36"/>
    </location>
</feature>
<dbReference type="InterPro" id="IPR039361">
    <property type="entry name" value="Cyclin"/>
</dbReference>
<dbReference type="InterPro" id="IPR004367">
    <property type="entry name" value="Cyclin_C-dom"/>
</dbReference>
<evidence type="ECO:0000259" key="7">
    <source>
        <dbReference type="SMART" id="SM00385"/>
    </source>
</evidence>
<feature type="domain" description="Cyclin-like" evidence="7">
    <location>
        <begin position="218"/>
        <end position="303"/>
    </location>
</feature>
<keyword evidence="2" id="KW-0132">Cell division</keyword>
<evidence type="ECO:0000256" key="5">
    <source>
        <dbReference type="RuleBase" id="RU000383"/>
    </source>
</evidence>
<dbReference type="SMART" id="SM00385">
    <property type="entry name" value="CYCLIN"/>
    <property type="match status" value="2"/>
</dbReference>
<dbReference type="EMBL" id="JAUUTY010000143">
    <property type="protein sequence ID" value="KAK1603001.1"/>
    <property type="molecule type" value="Genomic_DNA"/>
</dbReference>
<feature type="compositionally biased region" description="Acidic residues" evidence="6">
    <location>
        <begin position="37"/>
        <end position="55"/>
    </location>
</feature>
<reference evidence="9" key="1">
    <citation type="submission" date="2023-07" db="EMBL/GenBank/DDBJ databases">
        <title>A chromosome-level genome assembly of Lolium multiflorum.</title>
        <authorList>
            <person name="Chen Y."/>
            <person name="Copetti D."/>
            <person name="Kolliker R."/>
            <person name="Studer B."/>
        </authorList>
    </citation>
    <scope>NUCLEOTIDE SEQUENCE</scope>
    <source>
        <strain evidence="9">02402/16</strain>
        <tissue evidence="9">Leaf</tissue>
    </source>
</reference>
<comment type="caution">
    <text evidence="9">The sequence shown here is derived from an EMBL/GenBank/DDBJ whole genome shotgun (WGS) entry which is preliminary data.</text>
</comment>
<dbReference type="InterPro" id="IPR013763">
    <property type="entry name" value="Cyclin-like_dom"/>
</dbReference>
<dbReference type="Proteomes" id="UP001231189">
    <property type="component" value="Unassembled WGS sequence"/>
</dbReference>
<dbReference type="GO" id="GO:0016538">
    <property type="term" value="F:cyclin-dependent protein serine/threonine kinase regulator activity"/>
    <property type="evidence" value="ECO:0007669"/>
    <property type="project" value="InterPro"/>
</dbReference>
<dbReference type="PROSITE" id="PS00292">
    <property type="entry name" value="CYCLINS"/>
    <property type="match status" value="1"/>
</dbReference>
<feature type="domain" description="Cyclin-like" evidence="7">
    <location>
        <begin position="120"/>
        <end position="205"/>
    </location>
</feature>
<proteinExistence type="inferred from homology"/>
<dbReference type="Pfam" id="PF00134">
    <property type="entry name" value="Cyclin_N"/>
    <property type="match status" value="1"/>
</dbReference>
<dbReference type="PIRSF" id="PIRSF001771">
    <property type="entry name" value="Cyclin_A_B_D_E"/>
    <property type="match status" value="1"/>
</dbReference>
<dbReference type="AlphaFoldDB" id="A0AAD8QHU2"/>
<dbReference type="PANTHER" id="PTHR10177">
    <property type="entry name" value="CYCLINS"/>
    <property type="match status" value="1"/>
</dbReference>
<dbReference type="SMART" id="SM01332">
    <property type="entry name" value="Cyclin_C"/>
    <property type="match status" value="1"/>
</dbReference>
<gene>
    <name evidence="9" type="ORF">QYE76_018932</name>
</gene>
<dbReference type="InterPro" id="IPR006671">
    <property type="entry name" value="Cyclin_N"/>
</dbReference>
<evidence type="ECO:0000256" key="1">
    <source>
        <dbReference type="ARBA" id="ARBA00006955"/>
    </source>
</evidence>
<evidence type="ECO:0000256" key="6">
    <source>
        <dbReference type="SAM" id="MobiDB-lite"/>
    </source>
</evidence>
<organism evidence="9 10">
    <name type="scientific">Lolium multiflorum</name>
    <name type="common">Italian ryegrass</name>
    <name type="synonym">Lolium perenne subsp. multiflorum</name>
    <dbReference type="NCBI Taxonomy" id="4521"/>
    <lineage>
        <taxon>Eukaryota</taxon>
        <taxon>Viridiplantae</taxon>
        <taxon>Streptophyta</taxon>
        <taxon>Embryophyta</taxon>
        <taxon>Tracheophyta</taxon>
        <taxon>Spermatophyta</taxon>
        <taxon>Magnoliopsida</taxon>
        <taxon>Liliopsida</taxon>
        <taxon>Poales</taxon>
        <taxon>Poaceae</taxon>
        <taxon>BOP clade</taxon>
        <taxon>Pooideae</taxon>
        <taxon>Poodae</taxon>
        <taxon>Poeae</taxon>
        <taxon>Poeae Chloroplast Group 2 (Poeae type)</taxon>
        <taxon>Loliodinae</taxon>
        <taxon>Loliinae</taxon>
        <taxon>Lolium</taxon>
    </lineage>
</organism>
<dbReference type="SUPFAM" id="SSF47954">
    <property type="entry name" value="Cyclin-like"/>
    <property type="match status" value="2"/>
</dbReference>
<dbReference type="FunFam" id="1.10.472.10:FF:000013">
    <property type="entry name" value="Cyclin A1"/>
    <property type="match status" value="1"/>
</dbReference>
<sequence length="364" mass="42218">MAWGKPKQWRKRTVDSDDEEERREHSKEEEEQSIEHSEEEEEEEEMMEESDDEEESVGRVAYRARLLDADSEPAAARAEIAPYIEDIDSYMRYLEKLRRPTDYMPTTGEVNPSWRAILVDWLVEVADEFNFPADTLHLAVSYVDRFLSVGAIVTRELQLLGAASMLLAAKYESDEYAHKAKDYSYISNNLYTEQQVVKMEADILNKLKFEMGSPTARTFLQRYVTICPRGDVKKLEFLCSYLADLSLLDYDCTKFKPSVVAAACLFVARFTINPNSRPWNLVLQRKVGYKVSDLRCCILKIHRLQSIGTYPFLKETAVKDKYSHCELECVSAMGSPREIPEYFLKDIEDHKNTASEKWKHSRHI</sequence>
<evidence type="ECO:0000256" key="4">
    <source>
        <dbReference type="ARBA" id="ARBA00023306"/>
    </source>
</evidence>
<evidence type="ECO:0000259" key="8">
    <source>
        <dbReference type="SMART" id="SM01332"/>
    </source>
</evidence>
<name>A0AAD8QHU2_LOLMU</name>